<name>A0ABU0RTT9_9ACTN</name>
<feature type="compositionally biased region" description="Low complexity" evidence="1">
    <location>
        <begin position="1"/>
        <end position="16"/>
    </location>
</feature>
<comment type="caution">
    <text evidence="2">The sequence shown here is derived from an EMBL/GenBank/DDBJ whole genome shotgun (WGS) entry which is preliminary data.</text>
</comment>
<reference evidence="2 3" key="1">
    <citation type="submission" date="2023-07" db="EMBL/GenBank/DDBJ databases">
        <title>Comparative genomics of wheat-associated soil bacteria to identify genetic determinants of phenazine resistance.</title>
        <authorList>
            <person name="Mouncey N."/>
        </authorList>
    </citation>
    <scope>NUCLEOTIDE SEQUENCE [LARGE SCALE GENOMIC DNA]</scope>
    <source>
        <strain evidence="2 3">W2I16</strain>
    </source>
</reference>
<evidence type="ECO:0000313" key="3">
    <source>
        <dbReference type="Proteomes" id="UP001223072"/>
    </source>
</evidence>
<gene>
    <name evidence="2" type="ORF">QFZ49_004275</name>
</gene>
<sequence length="144" mass="15653">MSSGPTPRSRPGPMMRCPSGQWCGVRPPPRSATRTAKVHETLGDRRNAALQYAIAAASRPGATYARIIALDLVAQAEQQAKQGGIEQACAAWGRAIDTMAGVKSIRTLKAVRSLRSDLRPYRTRGVRCAAELDERARLFLAHSR</sequence>
<accession>A0ABU0RTT9</accession>
<feature type="region of interest" description="Disordered" evidence="1">
    <location>
        <begin position="1"/>
        <end position="31"/>
    </location>
</feature>
<proteinExistence type="predicted"/>
<dbReference type="EMBL" id="JAUSZS010000004">
    <property type="protein sequence ID" value="MDQ0934335.1"/>
    <property type="molecule type" value="Genomic_DNA"/>
</dbReference>
<evidence type="ECO:0000256" key="1">
    <source>
        <dbReference type="SAM" id="MobiDB-lite"/>
    </source>
</evidence>
<organism evidence="2 3">
    <name type="scientific">Streptomyces turgidiscabies</name>
    <dbReference type="NCBI Taxonomy" id="85558"/>
    <lineage>
        <taxon>Bacteria</taxon>
        <taxon>Bacillati</taxon>
        <taxon>Actinomycetota</taxon>
        <taxon>Actinomycetes</taxon>
        <taxon>Kitasatosporales</taxon>
        <taxon>Streptomycetaceae</taxon>
        <taxon>Streptomyces</taxon>
    </lineage>
</organism>
<evidence type="ECO:0000313" key="2">
    <source>
        <dbReference type="EMBL" id="MDQ0934335.1"/>
    </source>
</evidence>
<protein>
    <submittedName>
        <fullName evidence="2">Uncharacterized protein</fullName>
    </submittedName>
</protein>
<keyword evidence="3" id="KW-1185">Reference proteome</keyword>
<dbReference type="Proteomes" id="UP001223072">
    <property type="component" value="Unassembled WGS sequence"/>
</dbReference>